<reference evidence="1 2" key="1">
    <citation type="submission" date="2016-10" db="EMBL/GenBank/DDBJ databases">
        <title>Comparative genome analysis of multiple Pseudomonas spp. focuses on biocontrol and plant growth promoting traits.</title>
        <authorList>
            <person name="Tao X.-Y."/>
            <person name="Taylor C.G."/>
        </authorList>
    </citation>
    <scope>NUCLEOTIDE SEQUENCE [LARGE SCALE GENOMIC DNA]</scope>
    <source>
        <strain evidence="1 2">94G2</strain>
    </source>
</reference>
<dbReference type="RefSeq" id="WP_123501462.1">
    <property type="nucleotide sequence ID" value="NZ_JBNDKL010000001.1"/>
</dbReference>
<dbReference type="AlphaFoldDB" id="A0A423IKP3"/>
<name>A0A423IKP3_9PSED</name>
<organism evidence="1 2">
    <name type="scientific">Pseudomonas frederiksbergensis</name>
    <dbReference type="NCBI Taxonomy" id="104087"/>
    <lineage>
        <taxon>Bacteria</taxon>
        <taxon>Pseudomonadati</taxon>
        <taxon>Pseudomonadota</taxon>
        <taxon>Gammaproteobacteria</taxon>
        <taxon>Pseudomonadales</taxon>
        <taxon>Pseudomonadaceae</taxon>
        <taxon>Pseudomonas</taxon>
    </lineage>
</organism>
<comment type="caution">
    <text evidence="1">The sequence shown here is derived from an EMBL/GenBank/DDBJ whole genome shotgun (WGS) entry which is preliminary data.</text>
</comment>
<protein>
    <submittedName>
        <fullName evidence="1">Uncharacterized protein</fullName>
    </submittedName>
</protein>
<gene>
    <name evidence="1" type="ORF">BK661_27125</name>
</gene>
<evidence type="ECO:0000313" key="2">
    <source>
        <dbReference type="Proteomes" id="UP000283260"/>
    </source>
</evidence>
<dbReference type="Proteomes" id="UP000283260">
    <property type="component" value="Unassembled WGS sequence"/>
</dbReference>
<accession>A0A423IKP3</accession>
<dbReference type="EMBL" id="MOBL01000049">
    <property type="protein sequence ID" value="RON26041.1"/>
    <property type="molecule type" value="Genomic_DNA"/>
</dbReference>
<proteinExistence type="predicted"/>
<evidence type="ECO:0000313" key="1">
    <source>
        <dbReference type="EMBL" id="RON26041.1"/>
    </source>
</evidence>
<sequence length="137" mass="15294">MELKFYHSSGGTYPNVGEVFHDVAEVSPEQEDAQRYDLYVCSVLGAIAQTPKNCDRLLGFLTSIEEGTEESISAGGNDVLLNSNASGVQVDILVNDDWIGQPESKFTLQEWRKILEQWKYLLELPKGSDEIVMVKLP</sequence>